<organism evidence="2 3">
    <name type="scientific">Mycena maculata</name>
    <dbReference type="NCBI Taxonomy" id="230809"/>
    <lineage>
        <taxon>Eukaryota</taxon>
        <taxon>Fungi</taxon>
        <taxon>Dikarya</taxon>
        <taxon>Basidiomycota</taxon>
        <taxon>Agaricomycotina</taxon>
        <taxon>Agaricomycetes</taxon>
        <taxon>Agaricomycetidae</taxon>
        <taxon>Agaricales</taxon>
        <taxon>Marasmiineae</taxon>
        <taxon>Mycenaceae</taxon>
        <taxon>Mycena</taxon>
    </lineage>
</organism>
<protein>
    <recommendedName>
        <fullName evidence="4">NmrA-like domain-containing protein</fullName>
    </recommendedName>
</protein>
<comment type="caution">
    <text evidence="2">The sequence shown here is derived from an EMBL/GenBank/DDBJ whole genome shotgun (WGS) entry which is preliminary data.</text>
</comment>
<dbReference type="PANTHER" id="PTHR42748:SF7">
    <property type="entry name" value="NMRA LIKE REDOX SENSOR 1-RELATED"/>
    <property type="match status" value="1"/>
</dbReference>
<name>A0AAD7JRT8_9AGAR</name>
<accession>A0AAD7JRT8</accession>
<dbReference type="PANTHER" id="PTHR42748">
    <property type="entry name" value="NITROGEN METABOLITE REPRESSION PROTEIN NMRA FAMILY MEMBER"/>
    <property type="match status" value="1"/>
</dbReference>
<keyword evidence="3" id="KW-1185">Reference proteome</keyword>
<evidence type="ECO:0000313" key="3">
    <source>
        <dbReference type="Proteomes" id="UP001215280"/>
    </source>
</evidence>
<sequence>MASRIVSVLGAMGTQGVPAFLGRMPISRDNSRFCSIKALLKDGTFVPRAITRNPDAEGAQKLKQSGVEVVKCAIRSTRRPCINGISGGKHKNVLHYDHTQKRRYNVSLHLGGFLENYWKFGLLTKTSTGFDVVAFTWVDVPAATPALLKTYTDPSKNISGKSYPIVGTITPYAELAAMTGKALGKEVTFITAPPMGMAPLDEMYSTHAKYSGLYTTMPVPNPDFVALRQVRNHRGVSGD</sequence>
<proteinExistence type="predicted"/>
<dbReference type="SUPFAM" id="SSF51735">
    <property type="entry name" value="NAD(P)-binding Rossmann-fold domains"/>
    <property type="match status" value="1"/>
</dbReference>
<evidence type="ECO:0000256" key="1">
    <source>
        <dbReference type="ARBA" id="ARBA00022857"/>
    </source>
</evidence>
<keyword evidence="1" id="KW-0521">NADP</keyword>
<reference evidence="2" key="1">
    <citation type="submission" date="2023-03" db="EMBL/GenBank/DDBJ databases">
        <title>Massive genome expansion in bonnet fungi (Mycena s.s.) driven by repeated elements and novel gene families across ecological guilds.</title>
        <authorList>
            <consortium name="Lawrence Berkeley National Laboratory"/>
            <person name="Harder C.B."/>
            <person name="Miyauchi S."/>
            <person name="Viragh M."/>
            <person name="Kuo A."/>
            <person name="Thoen E."/>
            <person name="Andreopoulos B."/>
            <person name="Lu D."/>
            <person name="Skrede I."/>
            <person name="Drula E."/>
            <person name="Henrissat B."/>
            <person name="Morin E."/>
            <person name="Kohler A."/>
            <person name="Barry K."/>
            <person name="LaButti K."/>
            <person name="Morin E."/>
            <person name="Salamov A."/>
            <person name="Lipzen A."/>
            <person name="Mereny Z."/>
            <person name="Hegedus B."/>
            <person name="Baldrian P."/>
            <person name="Stursova M."/>
            <person name="Weitz H."/>
            <person name="Taylor A."/>
            <person name="Grigoriev I.V."/>
            <person name="Nagy L.G."/>
            <person name="Martin F."/>
            <person name="Kauserud H."/>
        </authorList>
    </citation>
    <scope>NUCLEOTIDE SEQUENCE</scope>
    <source>
        <strain evidence="2">CBHHK188m</strain>
    </source>
</reference>
<gene>
    <name evidence="2" type="ORF">DFH07DRAFT_769030</name>
</gene>
<dbReference type="Gene3D" id="3.40.50.720">
    <property type="entry name" value="NAD(P)-binding Rossmann-like Domain"/>
    <property type="match status" value="2"/>
</dbReference>
<evidence type="ECO:0008006" key="4">
    <source>
        <dbReference type="Google" id="ProtNLM"/>
    </source>
</evidence>
<dbReference type="GO" id="GO:0005634">
    <property type="term" value="C:nucleus"/>
    <property type="evidence" value="ECO:0007669"/>
    <property type="project" value="TreeGrafter"/>
</dbReference>
<dbReference type="AlphaFoldDB" id="A0AAD7JRT8"/>
<dbReference type="Proteomes" id="UP001215280">
    <property type="component" value="Unassembled WGS sequence"/>
</dbReference>
<dbReference type="InterPro" id="IPR051164">
    <property type="entry name" value="NmrA-like_oxidored"/>
</dbReference>
<dbReference type="InterPro" id="IPR036291">
    <property type="entry name" value="NAD(P)-bd_dom_sf"/>
</dbReference>
<dbReference type="EMBL" id="JARJLG010000026">
    <property type="protein sequence ID" value="KAJ7769125.1"/>
    <property type="molecule type" value="Genomic_DNA"/>
</dbReference>
<evidence type="ECO:0000313" key="2">
    <source>
        <dbReference type="EMBL" id="KAJ7769125.1"/>
    </source>
</evidence>